<feature type="chain" id="PRO_5033872660" description="RxLR effector protein" evidence="2">
    <location>
        <begin position="23"/>
        <end position="187"/>
    </location>
</feature>
<protein>
    <recommendedName>
        <fullName evidence="7">RxLR effector protein</fullName>
    </recommendedName>
</protein>
<evidence type="ECO:0000313" key="6">
    <source>
        <dbReference type="Proteomes" id="UP000486351"/>
    </source>
</evidence>
<feature type="signal peptide" evidence="2">
    <location>
        <begin position="1"/>
        <end position="22"/>
    </location>
</feature>
<dbReference type="AlphaFoldDB" id="A0A6A3RYE2"/>
<accession>A0A6A3RYE2</accession>
<dbReference type="EMBL" id="QXFY01001650">
    <property type="protein sequence ID" value="KAE9312603.1"/>
    <property type="molecule type" value="Genomic_DNA"/>
</dbReference>
<dbReference type="Proteomes" id="UP000486351">
    <property type="component" value="Unassembled WGS sequence"/>
</dbReference>
<evidence type="ECO:0000313" key="3">
    <source>
        <dbReference type="EMBL" id="KAE9105534.1"/>
    </source>
</evidence>
<comment type="caution">
    <text evidence="3">The sequence shown here is derived from an EMBL/GenBank/DDBJ whole genome shotgun (WGS) entry which is preliminary data.</text>
</comment>
<proteinExistence type="predicted"/>
<dbReference type="EMBL" id="QXFZ01000762">
    <property type="protein sequence ID" value="KAE9105534.1"/>
    <property type="molecule type" value="Genomic_DNA"/>
</dbReference>
<name>A0A6A3RYE2_9STRA</name>
<keyword evidence="2" id="KW-0732">Signal</keyword>
<gene>
    <name evidence="3" type="ORF">PF007_g13672</name>
    <name evidence="4" type="ORF">PF008_g19929</name>
</gene>
<evidence type="ECO:0000313" key="4">
    <source>
        <dbReference type="EMBL" id="KAE9312603.1"/>
    </source>
</evidence>
<dbReference type="Proteomes" id="UP000441208">
    <property type="component" value="Unassembled WGS sequence"/>
</dbReference>
<evidence type="ECO:0000256" key="2">
    <source>
        <dbReference type="SAM" id="SignalP"/>
    </source>
</evidence>
<reference evidence="3 5" key="1">
    <citation type="submission" date="2018-08" db="EMBL/GenBank/DDBJ databases">
        <title>Genomic investigation of the strawberry pathogen Phytophthora fragariae indicates pathogenicity is determined by transcriptional variation in three key races.</title>
        <authorList>
            <person name="Adams T.M."/>
            <person name="Armitage A.D."/>
            <person name="Sobczyk M.K."/>
            <person name="Bates H.J."/>
            <person name="Dunwell J.M."/>
            <person name="Nellist C.F."/>
            <person name="Harrison R.J."/>
        </authorList>
    </citation>
    <scope>NUCLEOTIDE SEQUENCE [LARGE SCALE GENOMIC DNA]</scope>
    <source>
        <strain evidence="3 5">NOV-71</strain>
        <strain evidence="4 6">NOV-77</strain>
    </source>
</reference>
<evidence type="ECO:0008006" key="7">
    <source>
        <dbReference type="Google" id="ProtNLM"/>
    </source>
</evidence>
<sequence>MVRSKAAFILLTAIAATTSTQAIDWTFWNDDDDSTASSGSSTGLETLSPETLKSMMGSDYMDAVKSLISSGKGSAGSDSSADSDSTSATDAPTSSGSSSASDNSVVPSFTFSGSSSSDSVVPRVSAMASPSNASGKSDNVQVSVASGEGGAWRLSFLPWEGPVLVRMQVEMQDVYNAAGSVRDERMS</sequence>
<evidence type="ECO:0000256" key="1">
    <source>
        <dbReference type="SAM" id="MobiDB-lite"/>
    </source>
</evidence>
<organism evidence="3 5">
    <name type="scientific">Phytophthora fragariae</name>
    <dbReference type="NCBI Taxonomy" id="53985"/>
    <lineage>
        <taxon>Eukaryota</taxon>
        <taxon>Sar</taxon>
        <taxon>Stramenopiles</taxon>
        <taxon>Oomycota</taxon>
        <taxon>Peronosporomycetes</taxon>
        <taxon>Peronosporales</taxon>
        <taxon>Peronosporaceae</taxon>
        <taxon>Phytophthora</taxon>
    </lineage>
</organism>
<feature type="compositionally biased region" description="Low complexity" evidence="1">
    <location>
        <begin position="71"/>
        <end position="125"/>
    </location>
</feature>
<feature type="region of interest" description="Disordered" evidence="1">
    <location>
        <begin position="71"/>
        <end position="139"/>
    </location>
</feature>
<feature type="compositionally biased region" description="Polar residues" evidence="1">
    <location>
        <begin position="128"/>
        <end position="139"/>
    </location>
</feature>
<evidence type="ECO:0000313" key="5">
    <source>
        <dbReference type="Proteomes" id="UP000441208"/>
    </source>
</evidence>